<accession>A0A1R3GFQ4</accession>
<gene>
    <name evidence="1" type="ORF">COLO4_35533</name>
</gene>
<dbReference type="Proteomes" id="UP000187203">
    <property type="component" value="Unassembled WGS sequence"/>
</dbReference>
<evidence type="ECO:0000313" key="2">
    <source>
        <dbReference type="Proteomes" id="UP000187203"/>
    </source>
</evidence>
<sequence length="33" mass="3551">MATARFNEGVGVLKVARVCPFICDPSKPKTAPF</sequence>
<organism evidence="1 2">
    <name type="scientific">Corchorus olitorius</name>
    <dbReference type="NCBI Taxonomy" id="93759"/>
    <lineage>
        <taxon>Eukaryota</taxon>
        <taxon>Viridiplantae</taxon>
        <taxon>Streptophyta</taxon>
        <taxon>Embryophyta</taxon>
        <taxon>Tracheophyta</taxon>
        <taxon>Spermatophyta</taxon>
        <taxon>Magnoliopsida</taxon>
        <taxon>eudicotyledons</taxon>
        <taxon>Gunneridae</taxon>
        <taxon>Pentapetalae</taxon>
        <taxon>rosids</taxon>
        <taxon>malvids</taxon>
        <taxon>Malvales</taxon>
        <taxon>Malvaceae</taxon>
        <taxon>Grewioideae</taxon>
        <taxon>Apeibeae</taxon>
        <taxon>Corchorus</taxon>
    </lineage>
</organism>
<reference evidence="2" key="1">
    <citation type="submission" date="2013-09" db="EMBL/GenBank/DDBJ databases">
        <title>Corchorus olitorius genome sequencing.</title>
        <authorList>
            <person name="Alam M."/>
            <person name="Haque M.S."/>
            <person name="Islam M.S."/>
            <person name="Emdad E.M."/>
            <person name="Islam M.M."/>
            <person name="Ahmed B."/>
            <person name="Halim A."/>
            <person name="Hossen Q.M.M."/>
            <person name="Hossain M.Z."/>
            <person name="Ahmed R."/>
            <person name="Khan M.M."/>
            <person name="Islam R."/>
            <person name="Rashid M.M."/>
            <person name="Khan S.A."/>
            <person name="Rahman M.S."/>
            <person name="Alam M."/>
            <person name="Yahiya A.S."/>
            <person name="Khan M.S."/>
            <person name="Azam M.S."/>
            <person name="Haque T."/>
            <person name="Lashkar M.Z.H."/>
            <person name="Akhand A.I."/>
            <person name="Morshed G."/>
            <person name="Roy S."/>
            <person name="Uddin K.S."/>
            <person name="Rabeya T."/>
            <person name="Hossain A.S."/>
            <person name="Chowdhury A."/>
            <person name="Snigdha A.R."/>
            <person name="Mortoza M.S."/>
            <person name="Matin S.A."/>
            <person name="Hoque S.M.E."/>
            <person name="Islam M.K."/>
            <person name="Roy D.K."/>
            <person name="Haider R."/>
            <person name="Moosa M.M."/>
            <person name="Elias S.M."/>
            <person name="Hasan A.M."/>
            <person name="Jahan S."/>
            <person name="Shafiuddin M."/>
            <person name="Mahmood N."/>
            <person name="Shommy N.S."/>
        </authorList>
    </citation>
    <scope>NUCLEOTIDE SEQUENCE [LARGE SCALE GENOMIC DNA]</scope>
    <source>
        <strain evidence="2">cv. O-4</strain>
    </source>
</reference>
<keyword evidence="2" id="KW-1185">Reference proteome</keyword>
<evidence type="ECO:0000313" key="1">
    <source>
        <dbReference type="EMBL" id="OMO56891.1"/>
    </source>
</evidence>
<name>A0A1R3GFQ4_9ROSI</name>
<dbReference type="AlphaFoldDB" id="A0A1R3GFQ4"/>
<proteinExistence type="predicted"/>
<dbReference type="EMBL" id="AWUE01022673">
    <property type="protein sequence ID" value="OMO56891.1"/>
    <property type="molecule type" value="Genomic_DNA"/>
</dbReference>
<comment type="caution">
    <text evidence="1">The sequence shown here is derived from an EMBL/GenBank/DDBJ whole genome shotgun (WGS) entry which is preliminary data.</text>
</comment>
<protein>
    <submittedName>
        <fullName evidence="1">Uncharacterized protein</fullName>
    </submittedName>
</protein>